<evidence type="ECO:0000256" key="1">
    <source>
        <dbReference type="SAM" id="MobiDB-lite"/>
    </source>
</evidence>
<dbReference type="PANTHER" id="PTHR33923:SF2">
    <property type="entry name" value="CALMODULIN-BINDING PROTEIN-RELATED"/>
    <property type="match status" value="1"/>
</dbReference>
<dbReference type="Pfam" id="PF07839">
    <property type="entry name" value="CaM_binding"/>
    <property type="match status" value="1"/>
</dbReference>
<dbReference type="InterPro" id="IPR044681">
    <property type="entry name" value="PICBP-like"/>
</dbReference>
<feature type="region of interest" description="Disordered" evidence="1">
    <location>
        <begin position="421"/>
        <end position="509"/>
    </location>
</feature>
<feature type="compositionally biased region" description="Basic and acidic residues" evidence="1">
    <location>
        <begin position="15"/>
        <end position="37"/>
    </location>
</feature>
<feature type="domain" description="Calmodulin-binding" evidence="2">
    <location>
        <begin position="497"/>
        <end position="607"/>
    </location>
</feature>
<feature type="compositionally biased region" description="Gly residues" evidence="1">
    <location>
        <begin position="38"/>
        <end position="48"/>
    </location>
</feature>
<feature type="compositionally biased region" description="Low complexity" evidence="1">
    <location>
        <begin position="98"/>
        <end position="107"/>
    </location>
</feature>
<feature type="compositionally biased region" description="Basic and acidic residues" evidence="1">
    <location>
        <begin position="462"/>
        <end position="484"/>
    </location>
</feature>
<dbReference type="GO" id="GO:0005516">
    <property type="term" value="F:calmodulin binding"/>
    <property type="evidence" value="ECO:0007669"/>
    <property type="project" value="InterPro"/>
</dbReference>
<evidence type="ECO:0000259" key="2">
    <source>
        <dbReference type="SMART" id="SM01054"/>
    </source>
</evidence>
<gene>
    <name evidence="3" type="ORF">A4U43_C07F16110</name>
</gene>
<feature type="compositionally biased region" description="Basic and acidic residues" evidence="1">
    <location>
        <begin position="56"/>
        <end position="69"/>
    </location>
</feature>
<sequence>MVQRKAPTKISSQAETKRSHVKLERQTSSQKHQDTRSRGGGGGGGGGGDLKKKMKLERSIRAADLDCLKSMKPKKQSPNYMKPTSSSDARKERLQVEPSPKNSNGPNPLKPKPPSCPPPGLKLSKSLSRQSSLKAIRPLVNRATCSSTLKDSNFPRALDLNPEGTSVMKVCPYTYCSLNGHRHEPLPPLRSFIKARRKLIKTQKSMKLKGLSSWRGKGLGKDKGEIDTGQKAVAPSAAEEIDDFFVGVYTDRSEDGEDQDQIKETCEVASVDDGLDKRSELPDEEVDVAMSSLEYVERDRRLDDAEDEEKSGFVSKESENEESTLDFNWEGRVDNPCSDNLTKSSECPDDRLDLMPPQIESSVKDIAYEVAEADIEKQQGVDQESAGGDEFVVDEVGAGFAQEVSHKVIEICDDMIRNGDNLEGNDAGSREGEELCRADVLSQESTENGEELVSEESEEFSEAAHPHLKLNHENIKEEENKNENEVDSTSLLSEQIQSQTETTSKCDDATKDATISSDIKSYSYTRRKITDEQDEIREFNPRAPRFLDLEPDPEAEKVDLRHQMMDERKNSEEYLIDYALRRAVTKLDPARKKKVALLVEAFETVMPYKKSLRHKTSGFIHARIMQACS</sequence>
<feature type="region of interest" description="Disordered" evidence="1">
    <location>
        <begin position="298"/>
        <end position="358"/>
    </location>
</feature>
<feature type="compositionally biased region" description="Pro residues" evidence="1">
    <location>
        <begin position="108"/>
        <end position="120"/>
    </location>
</feature>
<dbReference type="InterPro" id="IPR012417">
    <property type="entry name" value="CaM-bd_dom_pln"/>
</dbReference>
<accession>A0A5P1ECJ1</accession>
<feature type="region of interest" description="Disordered" evidence="1">
    <location>
        <begin position="1"/>
        <end position="130"/>
    </location>
</feature>
<feature type="compositionally biased region" description="Polar residues" evidence="1">
    <location>
        <begin position="76"/>
        <end position="87"/>
    </location>
</feature>
<dbReference type="OrthoDB" id="1304871at2759"/>
<proteinExistence type="predicted"/>
<feature type="compositionally biased region" description="Basic and acidic residues" evidence="1">
    <location>
        <begin position="428"/>
        <end position="437"/>
    </location>
</feature>
<evidence type="ECO:0000313" key="3">
    <source>
        <dbReference type="EMBL" id="ONK63524.1"/>
    </source>
</evidence>
<dbReference type="OMA" id="DSRYGVN"/>
<protein>
    <recommendedName>
        <fullName evidence="2">Calmodulin-binding domain-containing protein</fullName>
    </recommendedName>
</protein>
<dbReference type="AlphaFoldDB" id="A0A5P1ECJ1"/>
<dbReference type="Gramene" id="ONK63524">
    <property type="protein sequence ID" value="ONK63524"/>
    <property type="gene ID" value="A4U43_C07F16110"/>
</dbReference>
<dbReference type="Proteomes" id="UP000243459">
    <property type="component" value="Chromosome 7"/>
</dbReference>
<keyword evidence="4" id="KW-1185">Reference proteome</keyword>
<reference evidence="4" key="1">
    <citation type="journal article" date="2017" name="Nat. Commun.">
        <title>The asparagus genome sheds light on the origin and evolution of a young Y chromosome.</title>
        <authorList>
            <person name="Harkess A."/>
            <person name="Zhou J."/>
            <person name="Xu C."/>
            <person name="Bowers J.E."/>
            <person name="Van der Hulst R."/>
            <person name="Ayyampalayam S."/>
            <person name="Mercati F."/>
            <person name="Riccardi P."/>
            <person name="McKain M.R."/>
            <person name="Kakrana A."/>
            <person name="Tang H."/>
            <person name="Ray J."/>
            <person name="Groenendijk J."/>
            <person name="Arikit S."/>
            <person name="Mathioni S.M."/>
            <person name="Nakano M."/>
            <person name="Shan H."/>
            <person name="Telgmann-Rauber A."/>
            <person name="Kanno A."/>
            <person name="Yue Z."/>
            <person name="Chen H."/>
            <person name="Li W."/>
            <person name="Chen Y."/>
            <person name="Xu X."/>
            <person name="Zhang Y."/>
            <person name="Luo S."/>
            <person name="Chen H."/>
            <person name="Gao J."/>
            <person name="Mao Z."/>
            <person name="Pires J.C."/>
            <person name="Luo M."/>
            <person name="Kudrna D."/>
            <person name="Wing R.A."/>
            <person name="Meyers B.C."/>
            <person name="Yi K."/>
            <person name="Kong H."/>
            <person name="Lavrijsen P."/>
            <person name="Sunseri F."/>
            <person name="Falavigna A."/>
            <person name="Ye Y."/>
            <person name="Leebens-Mack J.H."/>
            <person name="Chen G."/>
        </authorList>
    </citation>
    <scope>NUCLEOTIDE SEQUENCE [LARGE SCALE GENOMIC DNA]</scope>
    <source>
        <strain evidence="4">cv. DH0086</strain>
    </source>
</reference>
<dbReference type="PANTHER" id="PTHR33923">
    <property type="entry name" value="CALMODULIN-BINDING PROTEIN-RELATED"/>
    <property type="match status" value="1"/>
</dbReference>
<organism evidence="3 4">
    <name type="scientific">Asparagus officinalis</name>
    <name type="common">Garden asparagus</name>
    <dbReference type="NCBI Taxonomy" id="4686"/>
    <lineage>
        <taxon>Eukaryota</taxon>
        <taxon>Viridiplantae</taxon>
        <taxon>Streptophyta</taxon>
        <taxon>Embryophyta</taxon>
        <taxon>Tracheophyta</taxon>
        <taxon>Spermatophyta</taxon>
        <taxon>Magnoliopsida</taxon>
        <taxon>Liliopsida</taxon>
        <taxon>Asparagales</taxon>
        <taxon>Asparagaceae</taxon>
        <taxon>Asparagoideae</taxon>
        <taxon>Asparagus</taxon>
    </lineage>
</organism>
<name>A0A5P1ECJ1_ASPOF</name>
<dbReference type="EMBL" id="CM007387">
    <property type="protein sequence ID" value="ONK63524.1"/>
    <property type="molecule type" value="Genomic_DNA"/>
</dbReference>
<evidence type="ECO:0000313" key="4">
    <source>
        <dbReference type="Proteomes" id="UP000243459"/>
    </source>
</evidence>
<dbReference type="SMART" id="SM01054">
    <property type="entry name" value="CaM_binding"/>
    <property type="match status" value="1"/>
</dbReference>
<feature type="compositionally biased region" description="Low complexity" evidence="1">
    <location>
        <begin position="121"/>
        <end position="130"/>
    </location>
</feature>
<feature type="compositionally biased region" description="Acidic residues" evidence="1">
    <location>
        <begin position="447"/>
        <end position="461"/>
    </location>
</feature>
<feature type="compositionally biased region" description="Polar residues" evidence="1">
    <location>
        <begin position="487"/>
        <end position="503"/>
    </location>
</feature>